<evidence type="ECO:0000313" key="3">
    <source>
        <dbReference type="Proteomes" id="UP001186944"/>
    </source>
</evidence>
<dbReference type="PANTHER" id="PTHR46704">
    <property type="entry name" value="CXC DOMAIN-CONTAINING PROTEIN-RELATED"/>
    <property type="match status" value="1"/>
</dbReference>
<keyword evidence="3" id="KW-1185">Reference proteome</keyword>
<dbReference type="PANTHER" id="PTHR46704:SF1">
    <property type="entry name" value="TELOMERE LENGTH REGULATION PROTEIN TEL2 HOMOLOG"/>
    <property type="match status" value="1"/>
</dbReference>
<protein>
    <submittedName>
        <fullName evidence="2">Uncharacterized protein</fullName>
    </submittedName>
</protein>
<feature type="compositionally biased region" description="Acidic residues" evidence="1">
    <location>
        <begin position="1551"/>
        <end position="1570"/>
    </location>
</feature>
<proteinExistence type="predicted"/>
<gene>
    <name evidence="2" type="ORF">FSP39_023404</name>
</gene>
<reference evidence="2" key="1">
    <citation type="submission" date="2019-08" db="EMBL/GenBank/DDBJ databases">
        <title>The improved chromosome-level genome for the pearl oyster Pinctada fucata martensii using PacBio sequencing and Hi-C.</title>
        <authorList>
            <person name="Zheng Z."/>
        </authorList>
    </citation>
    <scope>NUCLEOTIDE SEQUENCE</scope>
    <source>
        <strain evidence="2">ZZ-2019</strain>
        <tissue evidence="2">Adductor muscle</tissue>
    </source>
</reference>
<evidence type="ECO:0000256" key="1">
    <source>
        <dbReference type="SAM" id="MobiDB-lite"/>
    </source>
</evidence>
<accession>A0AA88Y7Q4</accession>
<comment type="caution">
    <text evidence="2">The sequence shown here is derived from an EMBL/GenBank/DDBJ whole genome shotgun (WGS) entry which is preliminary data.</text>
</comment>
<dbReference type="Proteomes" id="UP001186944">
    <property type="component" value="Unassembled WGS sequence"/>
</dbReference>
<evidence type="ECO:0000313" key="2">
    <source>
        <dbReference type="EMBL" id="KAK3096116.1"/>
    </source>
</evidence>
<name>A0AA88Y7Q4_PINIB</name>
<sequence length="1570" mass="177206">MPKCKPSKRKYPSTEKESDDKDEPPDKSSLTPLCIIHFETLKIFGKMQLIKDLKEPTARFEYICEIRDKRLRLPKESPYRMEAVCIQIPNELQDQHGYHRNCYANFINHLDKLLDLPSISGTSPRLPRRLSSDQILFGPDCIFCNKDGPIRVKVKGTWIHQKTSFFEYGGGKNVHIIAEERHDEVLLKRIRGMDLFACEARYHASCRKKYIAIPEGWHRSKDLDQTEHQKSLEQTHSAAFEKTIKYIQDKVIKDKDVIQLSHLRLIYVKELRGTPFENDEYRADKLKNKIENHPTLGSKVKFALLEADGHQFNILYSSNISVELAIGKTYQMASKHPLKDAAETLRAAIFRAYEQASNNPEWPPDVRNLTVEEGVIPGVLKDFLDSLLVSSYSTATSRSERIVFSIGQDICRAVTNGEWKLPKHILLCVTFRHLFRSKQLLAILNRLGHCENATFASELEVAISEAVEAASSLLTSKIAKGPCNALFHSEWDNFNQMLSGIHGSPMCNIAGGIMLQETKEVEHGSIEDSIGIPQSDTYSVTSTALPDYFVRKRGPAMNISEQNEPAQNAATAVESMRKYLTWAICRQISSKGKQIVPAYAGFVSCTGKLPEKRTTIDYYPMINEPITEFKVVKEILDRCAKATEEVGQKFCITTFDLGVVMKAMPIIWDQPENFKKHIVLIGSFHTAMNYLHMIGRKMAGSGYSEILVEANLVTSGCLNGVTSGKSYSKSLWCLKTVSEALERILFTTFYDRLPDNSPLKTTSSATIDALIRSCTADLLSAALGDKEVVKLLEEYTAFQDEVRSGLLGKTAQFWMSFLDHARLVMLLLFSVKTCNFALYHKIMFEMADLFFAFGGHNYSRYLTWFGVFLNNIETSHPGAKPLLENGAISVARSIIPGNLSAVDKTMEETFMRFCKSKPGANPVGITGLLTNYSAYQRWIRTASERSKYYEATLDMCGISDHSDESKAGSHRETSALEIKRGEAAVQRVMSAFEGFLNPFDVSDAGHLYILSSGSCVRADIEHSVMQAEVLGREAKDKFIKERLTKEATTTKDFFQPVKKLGIRSLEEGNKITKLTSSQGKTIMYKEQGDIAFQLIVKSQLLEKPISIEELMSFCLTPVPHSLGTSDGFMAKTDKAALARYISAGSDSVDVIPRGDKNALYIEDGNSRLHSMVEVPSTFKEICMKLLQQLPQNVDVLVSSDMYYANSVKSQERIRRGVSDKLLLEGENTRRPADYKMFLQNDDNKTQLFQLMLRIWGSESAAPYLVGRFVMLVVKGSVFKLVSEDGKNVQTTELYELKSNQEETDTRVVLYAKYAKSCGYQRVIIRSSDSDIFFILLYFAHSICFTILLDTGSGLRRRMLNISDLAEELGSDYVSSILGLYVFTGEDANCSFKGKGKVNPMKKLEKHPRFQPFFASLGTSWDIPEHLVKELEKFTCIIYGHPRLCCINDVRSAMLKKMVGDMEKITQSSKVDLSKLPPCQRSLIPHIKRVNYRVSQWKVADQPFVEIPDASLHGWRKEQNYFEPVWSDGPILPQLLIDLVQDSTQDEHDNDPAEIDVPEYESESSDDENTD</sequence>
<feature type="region of interest" description="Disordered" evidence="1">
    <location>
        <begin position="1541"/>
        <end position="1570"/>
    </location>
</feature>
<feature type="region of interest" description="Disordered" evidence="1">
    <location>
        <begin position="1"/>
        <end position="28"/>
    </location>
</feature>
<feature type="compositionally biased region" description="Basic residues" evidence="1">
    <location>
        <begin position="1"/>
        <end position="11"/>
    </location>
</feature>
<organism evidence="2 3">
    <name type="scientific">Pinctada imbricata</name>
    <name type="common">Atlantic pearl-oyster</name>
    <name type="synonym">Pinctada martensii</name>
    <dbReference type="NCBI Taxonomy" id="66713"/>
    <lineage>
        <taxon>Eukaryota</taxon>
        <taxon>Metazoa</taxon>
        <taxon>Spiralia</taxon>
        <taxon>Lophotrochozoa</taxon>
        <taxon>Mollusca</taxon>
        <taxon>Bivalvia</taxon>
        <taxon>Autobranchia</taxon>
        <taxon>Pteriomorphia</taxon>
        <taxon>Pterioida</taxon>
        <taxon>Pterioidea</taxon>
        <taxon>Pteriidae</taxon>
        <taxon>Pinctada</taxon>
    </lineage>
</organism>
<dbReference type="EMBL" id="VSWD01000008">
    <property type="protein sequence ID" value="KAK3096116.1"/>
    <property type="molecule type" value="Genomic_DNA"/>
</dbReference>